<evidence type="ECO:0000256" key="2">
    <source>
        <dbReference type="ARBA" id="ARBA00022857"/>
    </source>
</evidence>
<dbReference type="PRINTS" id="PR00081">
    <property type="entry name" value="GDHRDH"/>
</dbReference>
<evidence type="ECO:0000256" key="3">
    <source>
        <dbReference type="ARBA" id="ARBA00023002"/>
    </source>
</evidence>
<comment type="caution">
    <text evidence="4">The sequence shown here is derived from an EMBL/GenBank/DDBJ whole genome shotgun (WGS) entry which is preliminary data.</text>
</comment>
<reference evidence="4" key="1">
    <citation type="journal article" date="2021" name="Nat. Commun.">
        <title>Genetic determinants of endophytism in the Arabidopsis root mycobiome.</title>
        <authorList>
            <person name="Mesny F."/>
            <person name="Miyauchi S."/>
            <person name="Thiergart T."/>
            <person name="Pickel B."/>
            <person name="Atanasova L."/>
            <person name="Karlsson M."/>
            <person name="Huettel B."/>
            <person name="Barry K.W."/>
            <person name="Haridas S."/>
            <person name="Chen C."/>
            <person name="Bauer D."/>
            <person name="Andreopoulos W."/>
            <person name="Pangilinan J."/>
            <person name="LaButti K."/>
            <person name="Riley R."/>
            <person name="Lipzen A."/>
            <person name="Clum A."/>
            <person name="Drula E."/>
            <person name="Henrissat B."/>
            <person name="Kohler A."/>
            <person name="Grigoriev I.V."/>
            <person name="Martin F.M."/>
            <person name="Hacquard S."/>
        </authorList>
    </citation>
    <scope>NUCLEOTIDE SEQUENCE</scope>
    <source>
        <strain evidence="4">MPI-SDFR-AT-0073</strain>
    </source>
</reference>
<name>A0A9P8UF68_9PEZI</name>
<evidence type="ECO:0000313" key="4">
    <source>
        <dbReference type="EMBL" id="KAH6648760.1"/>
    </source>
</evidence>
<dbReference type="Proteomes" id="UP000758603">
    <property type="component" value="Unassembled WGS sequence"/>
</dbReference>
<sequence>MDKFCCPLNVPKFPDAVYNLITFCPPSRGNSQLLTRNFLTRKLNCLPLEDKMSSKAFIVTGASRGLGLAIAHLLLRASHKVFLVARSEAGLQKIKAENPSNVEYLPADVTDFSTAPKIVEAAVKAFGKVDGIIINHGVLTPLSKIADVDIEEWRHSYDVNVTSAVALVKAAIPELRKSQGRIIFVSSGASVGAYTAWGAYGTAKAAMNHICAHLAVEEPDITSVAISPGKVDTDMQGVIRELGGKSMTEKDHASFIEEFASGKLLKPEQPGSVIANLVVGATKELSGKHLRWNAKELSSFQGK</sequence>
<dbReference type="InterPro" id="IPR036291">
    <property type="entry name" value="NAD(P)-bd_dom_sf"/>
</dbReference>
<dbReference type="Pfam" id="PF00106">
    <property type="entry name" value="adh_short"/>
    <property type="match status" value="1"/>
</dbReference>
<dbReference type="InterPro" id="IPR020904">
    <property type="entry name" value="Sc_DH/Rdtase_CS"/>
</dbReference>
<evidence type="ECO:0000256" key="1">
    <source>
        <dbReference type="ARBA" id="ARBA00006484"/>
    </source>
</evidence>
<dbReference type="AlphaFoldDB" id="A0A9P8UF68"/>
<dbReference type="Gene3D" id="3.40.50.720">
    <property type="entry name" value="NAD(P)-binding Rossmann-like Domain"/>
    <property type="match status" value="1"/>
</dbReference>
<dbReference type="InterPro" id="IPR002347">
    <property type="entry name" value="SDR_fam"/>
</dbReference>
<organism evidence="4 5">
    <name type="scientific">Truncatella angustata</name>
    <dbReference type="NCBI Taxonomy" id="152316"/>
    <lineage>
        <taxon>Eukaryota</taxon>
        <taxon>Fungi</taxon>
        <taxon>Dikarya</taxon>
        <taxon>Ascomycota</taxon>
        <taxon>Pezizomycotina</taxon>
        <taxon>Sordariomycetes</taxon>
        <taxon>Xylariomycetidae</taxon>
        <taxon>Amphisphaeriales</taxon>
        <taxon>Sporocadaceae</taxon>
        <taxon>Truncatella</taxon>
    </lineage>
</organism>
<dbReference type="EMBL" id="JAGPXC010000007">
    <property type="protein sequence ID" value="KAH6648760.1"/>
    <property type="molecule type" value="Genomic_DNA"/>
</dbReference>
<dbReference type="RefSeq" id="XP_045955267.1">
    <property type="nucleotide sequence ID" value="XM_046103520.1"/>
</dbReference>
<gene>
    <name evidence="4" type="ORF">BKA67DRAFT_575714</name>
</gene>
<dbReference type="PROSITE" id="PS00061">
    <property type="entry name" value="ADH_SHORT"/>
    <property type="match status" value="1"/>
</dbReference>
<dbReference type="OrthoDB" id="153074at2759"/>
<keyword evidence="5" id="KW-1185">Reference proteome</keyword>
<keyword evidence="3" id="KW-0560">Oxidoreductase</keyword>
<dbReference type="SUPFAM" id="SSF51735">
    <property type="entry name" value="NAD(P)-binding Rossmann-fold domains"/>
    <property type="match status" value="1"/>
</dbReference>
<accession>A0A9P8UF68</accession>
<dbReference type="GO" id="GO:0050664">
    <property type="term" value="F:oxidoreductase activity, acting on NAD(P)H, oxygen as acceptor"/>
    <property type="evidence" value="ECO:0007669"/>
    <property type="project" value="TreeGrafter"/>
</dbReference>
<dbReference type="FunFam" id="3.40.50.720:FF:000281">
    <property type="entry name" value="Uncharacterized oxidoreductase YIR035C"/>
    <property type="match status" value="1"/>
</dbReference>
<dbReference type="PANTHER" id="PTHR43008">
    <property type="entry name" value="BENZIL REDUCTASE"/>
    <property type="match status" value="1"/>
</dbReference>
<protein>
    <submittedName>
        <fullName evidence="4">Short-chain dehydrogenase</fullName>
    </submittedName>
</protein>
<dbReference type="GeneID" id="70132412"/>
<evidence type="ECO:0000313" key="5">
    <source>
        <dbReference type="Proteomes" id="UP000758603"/>
    </source>
</evidence>
<proteinExistence type="inferred from homology"/>
<dbReference type="CDD" id="cd05367">
    <property type="entry name" value="SPR-like_SDR_c"/>
    <property type="match status" value="1"/>
</dbReference>
<keyword evidence="2" id="KW-0521">NADP</keyword>
<comment type="similarity">
    <text evidence="1">Belongs to the short-chain dehydrogenases/reductases (SDR) family.</text>
</comment>
<dbReference type="PANTHER" id="PTHR43008:SF8">
    <property type="entry name" value="BENZIL REDUCTASE ((S)-BENZOIN FORMING) IRC24"/>
    <property type="match status" value="1"/>
</dbReference>